<proteinExistence type="predicted"/>
<organism evidence="1 2">
    <name type="scientific">Bradyrhizobium centrolobii</name>
    <dbReference type="NCBI Taxonomy" id="1505087"/>
    <lineage>
        <taxon>Bacteria</taxon>
        <taxon>Pseudomonadati</taxon>
        <taxon>Pseudomonadota</taxon>
        <taxon>Alphaproteobacteria</taxon>
        <taxon>Hyphomicrobiales</taxon>
        <taxon>Nitrobacteraceae</taxon>
        <taxon>Bradyrhizobium</taxon>
    </lineage>
</organism>
<keyword evidence="2" id="KW-1185">Reference proteome</keyword>
<evidence type="ECO:0000313" key="1">
    <source>
        <dbReference type="EMBL" id="OAF05575.1"/>
    </source>
</evidence>
<dbReference type="Proteomes" id="UP000076959">
    <property type="component" value="Unassembled WGS sequence"/>
</dbReference>
<gene>
    <name evidence="1" type="ORF">AYJ54_01325</name>
</gene>
<name>A0A176YI39_9BRAD</name>
<accession>A0A176YI39</accession>
<evidence type="ECO:0000313" key="2">
    <source>
        <dbReference type="Proteomes" id="UP000076959"/>
    </source>
</evidence>
<comment type="caution">
    <text evidence="1">The sequence shown here is derived from an EMBL/GenBank/DDBJ whole genome shotgun (WGS) entry which is preliminary data.</text>
</comment>
<protein>
    <submittedName>
        <fullName evidence="1">Uncharacterized protein</fullName>
    </submittedName>
</protein>
<dbReference type="STRING" id="1505087.AYJ54_01325"/>
<sequence length="101" mass="11424">MYRVLTANIFGCVAFSHLVQRRNSQALGIPAFSHSFLRPARRAAARWNGVEPRRQAVLGYLSRSRDGFDSDVASLPDPLIPRERFWILRTRDLAPDLASSN</sequence>
<reference evidence="1 2" key="1">
    <citation type="submission" date="2016-03" db="EMBL/GenBank/DDBJ databases">
        <title>Draft Genome Sequence of the Strain BR 10245 (Bradyrhizobium sp.) isolated from nodules of Centrolobium paraense.</title>
        <authorList>
            <person name="Simoes-Araujo J.L.Sr."/>
            <person name="Barauna A.C."/>
            <person name="Silva K."/>
            <person name="Zilli J.E."/>
        </authorList>
    </citation>
    <scope>NUCLEOTIDE SEQUENCE [LARGE SCALE GENOMIC DNA]</scope>
    <source>
        <strain evidence="1 2">BR 10245</strain>
    </source>
</reference>
<dbReference type="EMBL" id="LUUB01000079">
    <property type="protein sequence ID" value="OAF05575.1"/>
    <property type="molecule type" value="Genomic_DNA"/>
</dbReference>
<dbReference type="AlphaFoldDB" id="A0A176YI39"/>